<keyword evidence="2" id="KW-1133">Transmembrane helix</keyword>
<feature type="transmembrane region" description="Helical" evidence="2">
    <location>
        <begin position="163"/>
        <end position="180"/>
    </location>
</feature>
<feature type="transmembrane region" description="Helical" evidence="2">
    <location>
        <begin position="515"/>
        <end position="541"/>
    </location>
</feature>
<feature type="transmembrane region" description="Helical" evidence="2">
    <location>
        <begin position="452"/>
        <end position="473"/>
    </location>
</feature>
<accession>A0A0G3H5L9</accession>
<feature type="transmembrane region" description="Helical" evidence="2">
    <location>
        <begin position="219"/>
        <end position="238"/>
    </location>
</feature>
<feature type="transmembrane region" description="Helical" evidence="2">
    <location>
        <begin position="343"/>
        <end position="361"/>
    </location>
</feature>
<dbReference type="InterPro" id="IPR019286">
    <property type="entry name" value="DUF2339_TM"/>
</dbReference>
<reference evidence="3 4" key="1">
    <citation type="journal article" date="2015" name="Genome Announc.">
        <title>Complete Genome Sequence of the Type Strain Corynebacterium testudinoris DSM 44614, Recovered from Necrotic Lesions in the Mouth of a Tortoise.</title>
        <authorList>
            <person name="Ruckert C."/>
            <person name="Kriete M."/>
            <person name="Jaenicke S."/>
            <person name="Winkler A."/>
            <person name="Tauch A."/>
        </authorList>
    </citation>
    <scope>NUCLEOTIDE SEQUENCE [LARGE SCALE GENOMIC DNA]</scope>
    <source>
        <strain evidence="3 4">DSM 44614</strain>
    </source>
</reference>
<feature type="transmembrane region" description="Helical" evidence="2">
    <location>
        <begin position="367"/>
        <end position="385"/>
    </location>
</feature>
<evidence type="ECO:0000313" key="3">
    <source>
        <dbReference type="EMBL" id="AKK08654.1"/>
    </source>
</evidence>
<dbReference type="RefSeq" id="WP_047252978.1">
    <property type="nucleotide sequence ID" value="NZ_CP011545.1"/>
</dbReference>
<proteinExistence type="predicted"/>
<feature type="region of interest" description="Disordered" evidence="1">
    <location>
        <begin position="635"/>
        <end position="663"/>
    </location>
</feature>
<keyword evidence="4" id="KW-1185">Reference proteome</keyword>
<dbReference type="STRING" id="136857.CTEST_06060"/>
<dbReference type="PANTHER" id="PTHR38434:SF1">
    <property type="entry name" value="BLL2549 PROTEIN"/>
    <property type="match status" value="1"/>
</dbReference>
<feature type="transmembrane region" description="Helical" evidence="2">
    <location>
        <begin position="579"/>
        <end position="597"/>
    </location>
</feature>
<dbReference type="OrthoDB" id="4410645at2"/>
<feature type="transmembrane region" description="Helical" evidence="2">
    <location>
        <begin position="269"/>
        <end position="285"/>
    </location>
</feature>
<dbReference type="Pfam" id="PF10101">
    <property type="entry name" value="DUF2339"/>
    <property type="match status" value="1"/>
</dbReference>
<dbReference type="PATRIC" id="fig|136857.5.peg.1204"/>
<feature type="compositionally biased region" description="Basic and acidic residues" evidence="1">
    <location>
        <begin position="652"/>
        <end position="663"/>
    </location>
</feature>
<feature type="compositionally biased region" description="Low complexity" evidence="1">
    <location>
        <begin position="639"/>
        <end position="650"/>
    </location>
</feature>
<sequence>MENDHRSTLGIRIALSRLEKAEKLLAETRKGLESMVERDETTLPTHGTAEATVPTMSPTVAPTLATIAEPPAPAQQSPFAPATAPRPVAATSPYAKQPWFDPQRAAQPLKSPRPPKPPKPPVPLETKVIRIIAVVGSLITVAGVGLAVALAIQNGLLGPLGRVLLSVLLAAILLGAGLWLDRRRAVDASVNPGVSALVVTSFITLALVVNSLFSLLGWWPLWLAVAVMLAIWIAYLALTRVRKMRMVGFAMCIVAVFLVMSFFTSEDTGSWPIVIVPLTLLALTWKTSWNEVHFAAAATAVIVQIGYTMTVWSEATILAVLVGIVTALAFVCVSLFDPLEDNSTNTVTGIIAPLVLLLVAVELAENTWTIWLFLPATAAMAALGYSRSSKLATHMAPIALAATAVAFVMVWDFTPPLGTGARLDSTIVVALFFVAAIGTTIWLSLRAESRIWPWAFWLGAAVIVTWNLSRNVLSKTPLWLTDTSALIQALLIVAFLVVAVRYRKSLAVLPIPAQVVFAVAGLHLSMVALVTVSTWVGTFIGNTTGMWLGYLVGHAGTSILWMVLAAWILLAARGLSERASLGAGMVLAVAGVVKLVFFDLGNLEGLPRAVAFLVCGVALLAMAALRARRKDPVAESGNAAPATASEASPAHVHPDTETRTTDV</sequence>
<evidence type="ECO:0000256" key="2">
    <source>
        <dbReference type="SAM" id="Phobius"/>
    </source>
</evidence>
<name>A0A0G3H5L9_9CORY</name>
<protein>
    <submittedName>
        <fullName evidence="3">Putative membrane protein (DUF2339)</fullName>
    </submittedName>
</protein>
<feature type="transmembrane region" description="Helical" evidence="2">
    <location>
        <begin position="547"/>
        <end position="572"/>
    </location>
</feature>
<feature type="transmembrane region" description="Helical" evidence="2">
    <location>
        <begin position="292"/>
        <end position="309"/>
    </location>
</feature>
<feature type="transmembrane region" description="Helical" evidence="2">
    <location>
        <begin position="315"/>
        <end position="336"/>
    </location>
</feature>
<gene>
    <name evidence="3" type="ORF">CTEST_06060</name>
</gene>
<feature type="transmembrane region" description="Helical" evidence="2">
    <location>
        <begin position="192"/>
        <end position="213"/>
    </location>
</feature>
<evidence type="ECO:0000313" key="4">
    <source>
        <dbReference type="Proteomes" id="UP000035540"/>
    </source>
</evidence>
<dbReference type="PANTHER" id="PTHR38434">
    <property type="entry name" value="BLL2549 PROTEIN"/>
    <property type="match status" value="1"/>
</dbReference>
<dbReference type="KEGG" id="cted:CTEST_06060"/>
<keyword evidence="2" id="KW-0472">Membrane</keyword>
<feature type="transmembrane region" description="Helical" evidence="2">
    <location>
        <begin position="426"/>
        <end position="445"/>
    </location>
</feature>
<feature type="region of interest" description="Disordered" evidence="1">
    <location>
        <begin position="31"/>
        <end position="54"/>
    </location>
</feature>
<dbReference type="EMBL" id="CP011545">
    <property type="protein sequence ID" value="AKK08654.1"/>
    <property type="molecule type" value="Genomic_DNA"/>
</dbReference>
<dbReference type="AlphaFoldDB" id="A0A0G3H5L9"/>
<feature type="transmembrane region" description="Helical" evidence="2">
    <location>
        <begin position="397"/>
        <end position="414"/>
    </location>
</feature>
<dbReference type="Proteomes" id="UP000035540">
    <property type="component" value="Chromosome"/>
</dbReference>
<feature type="transmembrane region" description="Helical" evidence="2">
    <location>
        <begin position="128"/>
        <end position="151"/>
    </location>
</feature>
<reference evidence="4" key="2">
    <citation type="submission" date="2015-05" db="EMBL/GenBank/DDBJ databases">
        <title>Complete genome sequence of Corynebacterium testudinoris DSM 44614, recovered from necrotic lesions in the mouth of a tortoise.</title>
        <authorList>
            <person name="Ruckert C."/>
            <person name="Albersmeier A."/>
            <person name="Winkler A."/>
            <person name="Tauch A."/>
        </authorList>
    </citation>
    <scope>NUCLEOTIDE SEQUENCE [LARGE SCALE GENOMIC DNA]</scope>
    <source>
        <strain evidence="4">DSM 44614</strain>
    </source>
</reference>
<feature type="compositionally biased region" description="Low complexity" evidence="1">
    <location>
        <begin position="74"/>
        <end position="93"/>
    </location>
</feature>
<keyword evidence="2" id="KW-0812">Transmembrane</keyword>
<feature type="transmembrane region" description="Helical" evidence="2">
    <location>
        <begin position="609"/>
        <end position="627"/>
    </location>
</feature>
<organism evidence="3 4">
    <name type="scientific">Corynebacterium testudinoris</name>
    <dbReference type="NCBI Taxonomy" id="136857"/>
    <lineage>
        <taxon>Bacteria</taxon>
        <taxon>Bacillati</taxon>
        <taxon>Actinomycetota</taxon>
        <taxon>Actinomycetes</taxon>
        <taxon>Mycobacteriales</taxon>
        <taxon>Corynebacteriaceae</taxon>
        <taxon>Corynebacterium</taxon>
    </lineage>
</organism>
<feature type="region of interest" description="Disordered" evidence="1">
    <location>
        <begin position="70"/>
        <end position="97"/>
    </location>
</feature>
<feature type="transmembrane region" description="Helical" evidence="2">
    <location>
        <begin position="485"/>
        <end position="503"/>
    </location>
</feature>
<feature type="compositionally biased region" description="Basic and acidic residues" evidence="1">
    <location>
        <begin position="31"/>
        <end position="41"/>
    </location>
</feature>
<evidence type="ECO:0000256" key="1">
    <source>
        <dbReference type="SAM" id="MobiDB-lite"/>
    </source>
</evidence>
<feature type="transmembrane region" description="Helical" evidence="2">
    <location>
        <begin position="245"/>
        <end position="263"/>
    </location>
</feature>